<keyword evidence="2" id="KW-1185">Reference proteome</keyword>
<protein>
    <submittedName>
        <fullName evidence="1 3">Uncharacterized protein</fullName>
    </submittedName>
</protein>
<dbReference type="EMBL" id="UZAJ01000333">
    <property type="protein sequence ID" value="VDO27267.1"/>
    <property type="molecule type" value="Genomic_DNA"/>
</dbReference>
<name>A0A183H023_9BILA</name>
<evidence type="ECO:0000313" key="3">
    <source>
        <dbReference type="WBParaSite" id="OFLC_0000083201-mRNA-1"/>
    </source>
</evidence>
<accession>A0A183H023</accession>
<proteinExistence type="predicted"/>
<evidence type="ECO:0000313" key="2">
    <source>
        <dbReference type="Proteomes" id="UP000267606"/>
    </source>
</evidence>
<gene>
    <name evidence="1" type="ORF">OFLC_LOCUS833</name>
</gene>
<organism evidence="3">
    <name type="scientific">Onchocerca flexuosa</name>
    <dbReference type="NCBI Taxonomy" id="387005"/>
    <lineage>
        <taxon>Eukaryota</taxon>
        <taxon>Metazoa</taxon>
        <taxon>Ecdysozoa</taxon>
        <taxon>Nematoda</taxon>
        <taxon>Chromadorea</taxon>
        <taxon>Rhabditida</taxon>
        <taxon>Spirurina</taxon>
        <taxon>Spiruromorpha</taxon>
        <taxon>Filarioidea</taxon>
        <taxon>Onchocercidae</taxon>
        <taxon>Onchocerca</taxon>
    </lineage>
</organism>
<evidence type="ECO:0000313" key="1">
    <source>
        <dbReference type="EMBL" id="VDO27267.1"/>
    </source>
</evidence>
<dbReference type="Proteomes" id="UP000267606">
    <property type="component" value="Unassembled WGS sequence"/>
</dbReference>
<reference evidence="1 2" key="2">
    <citation type="submission" date="2018-11" db="EMBL/GenBank/DDBJ databases">
        <authorList>
            <consortium name="Pathogen Informatics"/>
        </authorList>
    </citation>
    <scope>NUCLEOTIDE SEQUENCE [LARGE SCALE GENOMIC DNA]</scope>
</reference>
<dbReference type="STRING" id="387005.A0A183H023"/>
<reference evidence="3" key="1">
    <citation type="submission" date="2016-06" db="UniProtKB">
        <authorList>
            <consortium name="WormBaseParasite"/>
        </authorList>
    </citation>
    <scope>IDENTIFICATION</scope>
</reference>
<dbReference type="AlphaFoldDB" id="A0A183H023"/>
<dbReference type="WBParaSite" id="OFLC_0000083201-mRNA-1">
    <property type="protein sequence ID" value="OFLC_0000083201-mRNA-1"/>
    <property type="gene ID" value="OFLC_0000083201"/>
</dbReference>
<sequence>MRDSNRAIVFCSFGSAERRQQETGNQYQTRLHVQQSRDYNRLAFRYKLADDYKLSLHVLICIITEMSSYCKVLKFNGKTKETCCVAGKIKILVEPPKSIKNFASGFTADSKHLSTIKKYNPSK</sequence>